<keyword evidence="3" id="KW-0378">Hydrolase</keyword>
<keyword evidence="8" id="KW-1185">Reference proteome</keyword>
<dbReference type="GO" id="GO:0016158">
    <property type="term" value="F:inositol hexakisphosphate 3-phosphatase activity"/>
    <property type="evidence" value="ECO:0007669"/>
    <property type="project" value="UniProtKB-EC"/>
</dbReference>
<evidence type="ECO:0000313" key="8">
    <source>
        <dbReference type="Proteomes" id="UP000799302"/>
    </source>
</evidence>
<dbReference type="Pfam" id="PF00328">
    <property type="entry name" value="His_Phos_2"/>
    <property type="match status" value="1"/>
</dbReference>
<dbReference type="PANTHER" id="PTHR20963">
    <property type="entry name" value="MULTIPLE INOSITOL POLYPHOSPHATE PHOSPHATASE-RELATED"/>
    <property type="match status" value="1"/>
</dbReference>
<evidence type="ECO:0000256" key="2">
    <source>
        <dbReference type="ARBA" id="ARBA00012632"/>
    </source>
</evidence>
<dbReference type="InterPro" id="IPR016274">
    <property type="entry name" value="Histidine_acid_Pase_euk"/>
</dbReference>
<evidence type="ECO:0000256" key="3">
    <source>
        <dbReference type="ARBA" id="ARBA00022801"/>
    </source>
</evidence>
<dbReference type="GO" id="GO:0009277">
    <property type="term" value="C:fungal-type cell wall"/>
    <property type="evidence" value="ECO:0007669"/>
    <property type="project" value="TreeGrafter"/>
</dbReference>
<feature type="disulfide bond" evidence="6">
    <location>
        <begin position="112"/>
        <end position="439"/>
    </location>
</feature>
<feature type="active site" description="Proton donor" evidence="5">
    <location>
        <position position="390"/>
    </location>
</feature>
<keyword evidence="4" id="KW-0325">Glycoprotein</keyword>
<dbReference type="Proteomes" id="UP000799302">
    <property type="component" value="Unassembled WGS sequence"/>
</dbReference>
<dbReference type="SUPFAM" id="SSF53254">
    <property type="entry name" value="Phosphoglycerate mutase-like"/>
    <property type="match status" value="1"/>
</dbReference>
<dbReference type="InterPro" id="IPR029033">
    <property type="entry name" value="His_PPase_superfam"/>
</dbReference>
<dbReference type="Gene3D" id="3.40.50.1240">
    <property type="entry name" value="Phosphoglycerate mutase-like"/>
    <property type="match status" value="1"/>
</dbReference>
<dbReference type="PANTHER" id="PTHR20963:SF18">
    <property type="entry name" value="ACID PHOSPHATASE PHO11-RELATED"/>
    <property type="match status" value="1"/>
</dbReference>
<evidence type="ECO:0000256" key="5">
    <source>
        <dbReference type="PIRSR" id="PIRSR000894-1"/>
    </source>
</evidence>
<dbReference type="OrthoDB" id="6509975at2759"/>
<evidence type="ECO:0000256" key="4">
    <source>
        <dbReference type="ARBA" id="ARBA00023180"/>
    </source>
</evidence>
<sequence length="512" mass="57089">MGIKRVPCITTAVALVCSLLFFGFLWDTSSRLSTGPKYAPPSTELPYGLATIATSWTSWFSPGAWTGQNIAAKNGGKIDSTWNILYHLGGVGPWIQKIDDVITNDVGPPDGCTVQQVHMLSRHGERYPTVSAGARILDLVGRLNSSTLLHKGSFGFLSDWSFFIEDPETQFEQLTSTGPYSGTLETFSTGVKFRTRYPHLIPKNRSRKFKLWASQSDRVIATAKYFATGMFGLPLEDYATVEVIPETLERGANTLTPSDGCGRYRQDEEFGHNYAESKLAEFQKFYLIPIRERLLNELGAHVDLSTENIYSMHELCGFETTARGRSPWCDVFTESEWQSFEYARDMYHSYRSGPDNKYSPVLGIPWLNATSKLLEAGPATGSFFFSFSHDSDIIPTYAMLGLFNDDQPLPTDRILEDRRWRTSQVVPMGGRLVIESLVCQSGPQTEKKQYVRLNVNDGMVAMPGCTGGPGKSCPLNEFLELIRSKLSKAGDFKKTCGLPDDAPDHISFLQQD</sequence>
<proteinExistence type="inferred from homology"/>
<comment type="similarity">
    <text evidence="1">Belongs to the histidine acid phosphatase family.</text>
</comment>
<dbReference type="EMBL" id="MU004235">
    <property type="protein sequence ID" value="KAF2669209.1"/>
    <property type="molecule type" value="Genomic_DNA"/>
</dbReference>
<evidence type="ECO:0000256" key="6">
    <source>
        <dbReference type="PIRSR" id="PIRSR000894-2"/>
    </source>
</evidence>
<name>A0A6A6UAB8_9PEZI</name>
<dbReference type="CDD" id="cd07061">
    <property type="entry name" value="HP_HAP_like"/>
    <property type="match status" value="1"/>
</dbReference>
<dbReference type="EC" id="3.1.3.8" evidence="2"/>
<dbReference type="PIRSF" id="PIRSF000894">
    <property type="entry name" value="Acid_phosphatase"/>
    <property type="match status" value="1"/>
</dbReference>
<dbReference type="InterPro" id="IPR033379">
    <property type="entry name" value="Acid_Pase_AS"/>
</dbReference>
<feature type="active site" description="Nucleophile" evidence="5">
    <location>
        <position position="123"/>
    </location>
</feature>
<reference evidence="7" key="1">
    <citation type="journal article" date="2020" name="Stud. Mycol.">
        <title>101 Dothideomycetes genomes: a test case for predicting lifestyles and emergence of pathogens.</title>
        <authorList>
            <person name="Haridas S."/>
            <person name="Albert R."/>
            <person name="Binder M."/>
            <person name="Bloem J."/>
            <person name="Labutti K."/>
            <person name="Salamov A."/>
            <person name="Andreopoulos B."/>
            <person name="Baker S."/>
            <person name="Barry K."/>
            <person name="Bills G."/>
            <person name="Bluhm B."/>
            <person name="Cannon C."/>
            <person name="Castanera R."/>
            <person name="Culley D."/>
            <person name="Daum C."/>
            <person name="Ezra D."/>
            <person name="Gonzalez J."/>
            <person name="Henrissat B."/>
            <person name="Kuo A."/>
            <person name="Liang C."/>
            <person name="Lipzen A."/>
            <person name="Lutzoni F."/>
            <person name="Magnuson J."/>
            <person name="Mondo S."/>
            <person name="Nolan M."/>
            <person name="Ohm R."/>
            <person name="Pangilinan J."/>
            <person name="Park H.-J."/>
            <person name="Ramirez L."/>
            <person name="Alfaro M."/>
            <person name="Sun H."/>
            <person name="Tritt A."/>
            <person name="Yoshinaga Y."/>
            <person name="Zwiers L.-H."/>
            <person name="Turgeon B."/>
            <person name="Goodwin S."/>
            <person name="Spatafora J."/>
            <person name="Crous P."/>
            <person name="Grigoriev I."/>
        </authorList>
    </citation>
    <scope>NUCLEOTIDE SEQUENCE</scope>
    <source>
        <strain evidence="7">CBS 115976</strain>
    </source>
</reference>
<protein>
    <recommendedName>
        <fullName evidence="2">3-phytase</fullName>
        <ecNumber evidence="2">3.1.3.8</ecNumber>
    </recommendedName>
</protein>
<dbReference type="InterPro" id="IPR000560">
    <property type="entry name" value="His_Pase_clade-2"/>
</dbReference>
<feature type="disulfide bond" evidence="6">
    <location>
        <begin position="465"/>
        <end position="473"/>
    </location>
</feature>
<organism evidence="7 8">
    <name type="scientific">Microthyrium microscopicum</name>
    <dbReference type="NCBI Taxonomy" id="703497"/>
    <lineage>
        <taxon>Eukaryota</taxon>
        <taxon>Fungi</taxon>
        <taxon>Dikarya</taxon>
        <taxon>Ascomycota</taxon>
        <taxon>Pezizomycotina</taxon>
        <taxon>Dothideomycetes</taxon>
        <taxon>Dothideomycetes incertae sedis</taxon>
        <taxon>Microthyriales</taxon>
        <taxon>Microthyriaceae</taxon>
        <taxon>Microthyrium</taxon>
    </lineage>
</organism>
<dbReference type="AlphaFoldDB" id="A0A6A6UAB8"/>
<evidence type="ECO:0000256" key="1">
    <source>
        <dbReference type="ARBA" id="ARBA00005375"/>
    </source>
</evidence>
<dbReference type="GO" id="GO:0003993">
    <property type="term" value="F:acid phosphatase activity"/>
    <property type="evidence" value="ECO:0007669"/>
    <property type="project" value="TreeGrafter"/>
</dbReference>
<feature type="disulfide bond" evidence="6">
    <location>
        <begin position="316"/>
        <end position="329"/>
    </location>
</feature>
<dbReference type="PROSITE" id="PS00616">
    <property type="entry name" value="HIS_ACID_PHOSPHAT_1"/>
    <property type="match status" value="1"/>
</dbReference>
<accession>A0A6A6UAB8</accession>
<evidence type="ECO:0000313" key="7">
    <source>
        <dbReference type="EMBL" id="KAF2669209.1"/>
    </source>
</evidence>
<gene>
    <name evidence="7" type="ORF">BT63DRAFT_424942</name>
</gene>
<keyword evidence="6" id="KW-1015">Disulfide bond</keyword>